<evidence type="ECO:0000256" key="13">
    <source>
        <dbReference type="ARBA" id="ARBA00023136"/>
    </source>
</evidence>
<evidence type="ECO:0000256" key="16">
    <source>
        <dbReference type="ARBA" id="ARBA00032853"/>
    </source>
</evidence>
<dbReference type="PANTHER" id="PTHR34148">
    <property type="entry name" value="ADENOSYLCOBINAMIDE-GDP RIBAZOLETRANSFERASE"/>
    <property type="match status" value="1"/>
</dbReference>
<comment type="similarity">
    <text evidence="4 19">Belongs to the CobS family.</text>
</comment>
<evidence type="ECO:0000256" key="15">
    <source>
        <dbReference type="ARBA" id="ARBA00032605"/>
    </source>
</evidence>
<evidence type="ECO:0000256" key="5">
    <source>
        <dbReference type="ARBA" id="ARBA00013200"/>
    </source>
</evidence>
<comment type="pathway">
    <text evidence="3 19">Cofactor biosynthesis; adenosylcobalamin biosynthesis; adenosylcobalamin from cob(II)yrinate a,c-diamide: step 7/7.</text>
</comment>
<keyword evidence="11 19" id="KW-0460">Magnesium</keyword>
<dbReference type="HAMAP" id="MF_00719">
    <property type="entry name" value="CobS"/>
    <property type="match status" value="1"/>
</dbReference>
<evidence type="ECO:0000313" key="21">
    <source>
        <dbReference type="Proteomes" id="UP000713904"/>
    </source>
</evidence>
<comment type="caution">
    <text evidence="20">The sequence shown here is derived from an EMBL/GenBank/DDBJ whole genome shotgun (WGS) entry which is preliminary data.</text>
</comment>
<name>A0ABR6TIP9_9FIRM</name>
<comment type="subcellular location">
    <subcellularLocation>
        <location evidence="2 19">Cell membrane</location>
        <topology evidence="2 19">Multi-pass membrane protein</topology>
    </subcellularLocation>
</comment>
<evidence type="ECO:0000256" key="11">
    <source>
        <dbReference type="ARBA" id="ARBA00022842"/>
    </source>
</evidence>
<accession>A0ABR6TIP9</accession>
<comment type="cofactor">
    <cofactor evidence="1 19">
        <name>Mg(2+)</name>
        <dbReference type="ChEBI" id="CHEBI:18420"/>
    </cofactor>
</comment>
<dbReference type="PANTHER" id="PTHR34148:SF1">
    <property type="entry name" value="ADENOSYLCOBINAMIDE-GDP RIBAZOLETRANSFERASE"/>
    <property type="match status" value="1"/>
</dbReference>
<keyword evidence="8 19" id="KW-0169">Cobalamin biosynthesis</keyword>
<evidence type="ECO:0000256" key="12">
    <source>
        <dbReference type="ARBA" id="ARBA00022989"/>
    </source>
</evidence>
<proteinExistence type="inferred from homology"/>
<feature type="transmembrane region" description="Helical" evidence="19">
    <location>
        <begin position="236"/>
        <end position="256"/>
    </location>
</feature>
<keyword evidence="7 19" id="KW-1003">Cell membrane</keyword>
<feature type="transmembrane region" description="Helical" evidence="19">
    <location>
        <begin position="62"/>
        <end position="88"/>
    </location>
</feature>
<comment type="function">
    <text evidence="14 19">Joins adenosylcobinamide-GDP and alpha-ribazole to generate adenosylcobalamin (Ado-cobalamin). Also synthesizes adenosylcobalamin 5'-phosphate from adenosylcobinamide-GDP and alpha-ribazole 5'-phosphate.</text>
</comment>
<feature type="transmembrane region" description="Helical" evidence="19">
    <location>
        <begin position="137"/>
        <end position="156"/>
    </location>
</feature>
<dbReference type="InterPro" id="IPR003805">
    <property type="entry name" value="CobS"/>
</dbReference>
<comment type="catalytic activity">
    <reaction evidence="18 19">
        <text>alpha-ribazole 5'-phosphate + adenosylcob(III)inamide-GDP = adenosylcob(III)alamin 5'-phosphate + GMP + H(+)</text>
        <dbReference type="Rhea" id="RHEA:23560"/>
        <dbReference type="ChEBI" id="CHEBI:15378"/>
        <dbReference type="ChEBI" id="CHEBI:57918"/>
        <dbReference type="ChEBI" id="CHEBI:58115"/>
        <dbReference type="ChEBI" id="CHEBI:60487"/>
        <dbReference type="ChEBI" id="CHEBI:60493"/>
        <dbReference type="EC" id="2.7.8.26"/>
    </reaction>
</comment>
<keyword evidence="13 19" id="KW-0472">Membrane</keyword>
<dbReference type="Proteomes" id="UP000713904">
    <property type="component" value="Unassembled WGS sequence"/>
</dbReference>
<feature type="transmembrane region" description="Helical" evidence="19">
    <location>
        <begin position="30"/>
        <end position="50"/>
    </location>
</feature>
<evidence type="ECO:0000256" key="1">
    <source>
        <dbReference type="ARBA" id="ARBA00001946"/>
    </source>
</evidence>
<evidence type="ECO:0000256" key="9">
    <source>
        <dbReference type="ARBA" id="ARBA00022679"/>
    </source>
</evidence>
<evidence type="ECO:0000256" key="19">
    <source>
        <dbReference type="HAMAP-Rule" id="MF_00719"/>
    </source>
</evidence>
<dbReference type="GO" id="GO:0051073">
    <property type="term" value="F:adenosylcobinamide-GDP ribazoletransferase activity"/>
    <property type="evidence" value="ECO:0007669"/>
    <property type="project" value="UniProtKB-EC"/>
</dbReference>
<gene>
    <name evidence="19 20" type="primary">cobS</name>
    <name evidence="20" type="ORF">HLB29_01170</name>
</gene>
<keyword evidence="10 19" id="KW-0812">Transmembrane</keyword>
<keyword evidence="21" id="KW-1185">Reference proteome</keyword>
<evidence type="ECO:0000256" key="3">
    <source>
        <dbReference type="ARBA" id="ARBA00004663"/>
    </source>
</evidence>
<keyword evidence="12 19" id="KW-1133">Transmembrane helix</keyword>
<evidence type="ECO:0000256" key="18">
    <source>
        <dbReference type="ARBA" id="ARBA00049504"/>
    </source>
</evidence>
<keyword evidence="9 19" id="KW-0808">Transferase</keyword>
<evidence type="ECO:0000256" key="10">
    <source>
        <dbReference type="ARBA" id="ARBA00022692"/>
    </source>
</evidence>
<dbReference type="RefSeq" id="WP_185623329.1">
    <property type="nucleotide sequence ID" value="NZ_JABGBW010000001.1"/>
</dbReference>
<evidence type="ECO:0000256" key="14">
    <source>
        <dbReference type="ARBA" id="ARBA00025228"/>
    </source>
</evidence>
<dbReference type="EC" id="2.7.8.26" evidence="5 19"/>
<feature type="transmembrane region" description="Helical" evidence="19">
    <location>
        <begin position="203"/>
        <end position="224"/>
    </location>
</feature>
<feature type="transmembrane region" description="Helical" evidence="19">
    <location>
        <begin position="109"/>
        <end position="131"/>
    </location>
</feature>
<feature type="transmembrane region" description="Helical" evidence="19">
    <location>
        <begin position="176"/>
        <end position="197"/>
    </location>
</feature>
<dbReference type="NCBIfam" id="TIGR00317">
    <property type="entry name" value="cobS"/>
    <property type="match status" value="1"/>
</dbReference>
<dbReference type="EMBL" id="JABGBW010000001">
    <property type="protein sequence ID" value="MBC2575293.1"/>
    <property type="molecule type" value="Genomic_DNA"/>
</dbReference>
<sequence>MKKFINILQFLTRITIDKNISYERNMGSGLIYFPLVGAIIGLLMTIVGLILSKLINVQYSNIIIATLVVFTEVVLTGGLHIDGFGDTFDGMLSYRNKDEILRIMKDPRLGTNGLLAVIFLILFKVLAIFLLLGSKNIWPIFLMPILGRYVCVVLSYKTIPARSSGMGNMFIGKCDIGTLVATSSICGLVAMIVSLVFTANIMISIFTLASIPLLYVFAGIFEYLIYKKIDGLTGDVLGCGIELAELIFLIYIIIIIG</sequence>
<dbReference type="Pfam" id="PF02654">
    <property type="entry name" value="CobS"/>
    <property type="match status" value="1"/>
</dbReference>
<evidence type="ECO:0000256" key="17">
    <source>
        <dbReference type="ARBA" id="ARBA00048623"/>
    </source>
</evidence>
<evidence type="ECO:0000256" key="8">
    <source>
        <dbReference type="ARBA" id="ARBA00022573"/>
    </source>
</evidence>
<reference evidence="20 21" key="1">
    <citation type="submission" date="2020-05" db="EMBL/GenBank/DDBJ databases">
        <title>Draft genome of xy-202 and genomic insight in genome of the genus Peptostreptococcus.</title>
        <authorList>
            <person name="Zhang Z."/>
        </authorList>
    </citation>
    <scope>NUCLEOTIDE SEQUENCE [LARGE SCALE GENOMIC DNA]</scope>
    <source>
        <strain evidence="20 21">DSM 27025</strain>
    </source>
</reference>
<organism evidence="20 21">
    <name type="scientific">Peptostreptococcus canis</name>
    <dbReference type="NCBI Taxonomy" id="1159213"/>
    <lineage>
        <taxon>Bacteria</taxon>
        <taxon>Bacillati</taxon>
        <taxon>Bacillota</taxon>
        <taxon>Clostridia</taxon>
        <taxon>Peptostreptococcales</taxon>
        <taxon>Peptostreptococcaceae</taxon>
        <taxon>Peptostreptococcus</taxon>
    </lineage>
</organism>
<evidence type="ECO:0000313" key="20">
    <source>
        <dbReference type="EMBL" id="MBC2575293.1"/>
    </source>
</evidence>
<protein>
    <recommendedName>
        <fullName evidence="6 19">Adenosylcobinamide-GDP ribazoletransferase</fullName>
        <ecNumber evidence="5 19">2.7.8.26</ecNumber>
    </recommendedName>
    <alternativeName>
        <fullName evidence="16 19">Cobalamin synthase</fullName>
    </alternativeName>
    <alternativeName>
        <fullName evidence="15 19">Cobalamin-5'-phosphate synthase</fullName>
    </alternativeName>
</protein>
<evidence type="ECO:0000256" key="7">
    <source>
        <dbReference type="ARBA" id="ARBA00022475"/>
    </source>
</evidence>
<evidence type="ECO:0000256" key="6">
    <source>
        <dbReference type="ARBA" id="ARBA00015850"/>
    </source>
</evidence>
<evidence type="ECO:0000256" key="4">
    <source>
        <dbReference type="ARBA" id="ARBA00010561"/>
    </source>
</evidence>
<comment type="catalytic activity">
    <reaction evidence="17 19">
        <text>alpha-ribazole + adenosylcob(III)inamide-GDP = adenosylcob(III)alamin + GMP + H(+)</text>
        <dbReference type="Rhea" id="RHEA:16049"/>
        <dbReference type="ChEBI" id="CHEBI:10329"/>
        <dbReference type="ChEBI" id="CHEBI:15378"/>
        <dbReference type="ChEBI" id="CHEBI:18408"/>
        <dbReference type="ChEBI" id="CHEBI:58115"/>
        <dbReference type="ChEBI" id="CHEBI:60487"/>
        <dbReference type="EC" id="2.7.8.26"/>
    </reaction>
</comment>
<evidence type="ECO:0000256" key="2">
    <source>
        <dbReference type="ARBA" id="ARBA00004651"/>
    </source>
</evidence>